<dbReference type="PROSITE" id="PS01124">
    <property type="entry name" value="HTH_ARAC_FAMILY_2"/>
    <property type="match status" value="1"/>
</dbReference>
<dbReference type="PANTHER" id="PTHR43436:SF1">
    <property type="entry name" value="TRANSCRIPTIONAL REGULATORY PROTEIN"/>
    <property type="match status" value="1"/>
</dbReference>
<dbReference type="InterPro" id="IPR009594">
    <property type="entry name" value="Tscrpt_reg_HTH_AraC_N"/>
</dbReference>
<sequence>MNQKQAEFEKQKMQINREELIERMVRLAPENSLLQVFPGIFIYQSSKPTQSEVSVLKPAFCVIAQGSKDVLLNNELFHYDSGHYLISTLDLPIMSNVVEASAEKPYLNLRIDLDPAVVAAVMIESGIQIKKSTAGVKAMDVSPVDADLLDAVVKLVKLFDTPDEMKFLAPLIIREIIYRLLKGKQRARLGQLITTEGDVQRISRVVKQIRENIDQPLKIEDTAREIGMSVSGFHSHFKSVTAMSPLQFQKQIRLQEARRLMLAENMDVASASFRVGYDDASYFGREYKKLFGIPPHRDIAKLRSNLG</sequence>
<proteinExistence type="predicted"/>
<evidence type="ECO:0000256" key="3">
    <source>
        <dbReference type="ARBA" id="ARBA00023163"/>
    </source>
</evidence>
<keyword evidence="1" id="KW-0805">Transcription regulation</keyword>
<dbReference type="Pfam" id="PF06719">
    <property type="entry name" value="AraC_N"/>
    <property type="match status" value="1"/>
</dbReference>
<dbReference type="Gene3D" id="1.10.10.60">
    <property type="entry name" value="Homeodomain-like"/>
    <property type="match status" value="1"/>
</dbReference>
<dbReference type="InterPro" id="IPR018062">
    <property type="entry name" value="HTH_AraC-typ_CS"/>
</dbReference>
<keyword evidence="2" id="KW-0238">DNA-binding</keyword>
<organism evidence="5 6">
    <name type="scientific">Pelatocladus maniniholoensis HA4357-MV3</name>
    <dbReference type="NCBI Taxonomy" id="1117104"/>
    <lineage>
        <taxon>Bacteria</taxon>
        <taxon>Bacillati</taxon>
        <taxon>Cyanobacteriota</taxon>
        <taxon>Cyanophyceae</taxon>
        <taxon>Nostocales</taxon>
        <taxon>Nostocaceae</taxon>
        <taxon>Pelatocladus</taxon>
    </lineage>
</organism>
<dbReference type="GO" id="GO:0003700">
    <property type="term" value="F:DNA-binding transcription factor activity"/>
    <property type="evidence" value="ECO:0007669"/>
    <property type="project" value="InterPro"/>
</dbReference>
<keyword evidence="3" id="KW-0804">Transcription</keyword>
<reference evidence="5" key="2">
    <citation type="journal article" date="2022" name="Microbiol. Resour. Announc.">
        <title>Metagenome Sequencing to Explore Phylogenomics of Terrestrial Cyanobacteria.</title>
        <authorList>
            <person name="Ward R.D."/>
            <person name="Stajich J.E."/>
            <person name="Johansen J.R."/>
            <person name="Huntemann M."/>
            <person name="Clum A."/>
            <person name="Foster B."/>
            <person name="Foster B."/>
            <person name="Roux S."/>
            <person name="Palaniappan K."/>
            <person name="Varghese N."/>
            <person name="Mukherjee S."/>
            <person name="Reddy T.B.K."/>
            <person name="Daum C."/>
            <person name="Copeland A."/>
            <person name="Chen I.A."/>
            <person name="Ivanova N.N."/>
            <person name="Kyrpides N.C."/>
            <person name="Shapiro N."/>
            <person name="Eloe-Fadrosh E.A."/>
            <person name="Pietrasiak N."/>
        </authorList>
    </citation>
    <scope>NUCLEOTIDE SEQUENCE</scope>
    <source>
        <strain evidence="5">HA4357-MV3</strain>
    </source>
</reference>
<dbReference type="InterPro" id="IPR009057">
    <property type="entry name" value="Homeodomain-like_sf"/>
</dbReference>
<dbReference type="SMART" id="SM00342">
    <property type="entry name" value="HTH_ARAC"/>
    <property type="match status" value="1"/>
</dbReference>
<reference evidence="5" key="1">
    <citation type="submission" date="2021-05" db="EMBL/GenBank/DDBJ databases">
        <authorList>
            <person name="Pietrasiak N."/>
            <person name="Ward R."/>
            <person name="Stajich J.E."/>
            <person name="Kurbessoian T."/>
        </authorList>
    </citation>
    <scope>NUCLEOTIDE SEQUENCE</scope>
    <source>
        <strain evidence="5">HA4357-MV3</strain>
    </source>
</reference>
<dbReference type="GO" id="GO:0043565">
    <property type="term" value="F:sequence-specific DNA binding"/>
    <property type="evidence" value="ECO:0007669"/>
    <property type="project" value="InterPro"/>
</dbReference>
<name>A0A9E3LVK7_9NOST</name>
<comment type="caution">
    <text evidence="5">The sequence shown here is derived from an EMBL/GenBank/DDBJ whole genome shotgun (WGS) entry which is preliminary data.</text>
</comment>
<dbReference type="EMBL" id="JAHHHW010000159">
    <property type="protein sequence ID" value="MBW4435281.1"/>
    <property type="molecule type" value="Genomic_DNA"/>
</dbReference>
<dbReference type="Pfam" id="PF12833">
    <property type="entry name" value="HTH_18"/>
    <property type="match status" value="1"/>
</dbReference>
<dbReference type="PANTHER" id="PTHR43436">
    <property type="entry name" value="ARAC-FAMILY TRANSCRIPTIONAL REGULATOR"/>
    <property type="match status" value="1"/>
</dbReference>
<dbReference type="PROSITE" id="PS00041">
    <property type="entry name" value="HTH_ARAC_FAMILY_1"/>
    <property type="match status" value="1"/>
</dbReference>
<feature type="domain" description="HTH araC/xylS-type" evidence="4">
    <location>
        <begin position="203"/>
        <end position="301"/>
    </location>
</feature>
<dbReference type="Proteomes" id="UP000813215">
    <property type="component" value="Unassembled WGS sequence"/>
</dbReference>
<accession>A0A9E3LVK7</accession>
<dbReference type="InterPro" id="IPR018060">
    <property type="entry name" value="HTH_AraC"/>
</dbReference>
<evidence type="ECO:0000256" key="1">
    <source>
        <dbReference type="ARBA" id="ARBA00023015"/>
    </source>
</evidence>
<dbReference type="AlphaFoldDB" id="A0A9E3LVK7"/>
<evidence type="ECO:0000313" key="5">
    <source>
        <dbReference type="EMBL" id="MBW4435281.1"/>
    </source>
</evidence>
<evidence type="ECO:0000259" key="4">
    <source>
        <dbReference type="PROSITE" id="PS01124"/>
    </source>
</evidence>
<evidence type="ECO:0000313" key="6">
    <source>
        <dbReference type="Proteomes" id="UP000813215"/>
    </source>
</evidence>
<evidence type="ECO:0000256" key="2">
    <source>
        <dbReference type="ARBA" id="ARBA00023125"/>
    </source>
</evidence>
<dbReference type="SUPFAM" id="SSF46689">
    <property type="entry name" value="Homeodomain-like"/>
    <property type="match status" value="2"/>
</dbReference>
<gene>
    <name evidence="5" type="ORF">KME28_27110</name>
</gene>
<protein>
    <submittedName>
        <fullName evidence="5">AraC family transcriptional regulator</fullName>
    </submittedName>
</protein>